<feature type="region of interest" description="Disordered" evidence="1">
    <location>
        <begin position="1"/>
        <end position="36"/>
    </location>
</feature>
<dbReference type="InterPro" id="IPR036388">
    <property type="entry name" value="WH-like_DNA-bd_sf"/>
</dbReference>
<dbReference type="EMBL" id="CP049109">
    <property type="protein sequence ID" value="QIG81980.1"/>
    <property type="molecule type" value="Genomic_DNA"/>
</dbReference>
<dbReference type="PANTHER" id="PTHR43252:SF7">
    <property type="entry name" value="TRANSCRIPTIONAL REGULATOR YQJI"/>
    <property type="match status" value="1"/>
</dbReference>
<feature type="compositionally biased region" description="Gly residues" evidence="1">
    <location>
        <begin position="1"/>
        <end position="32"/>
    </location>
</feature>
<proteinExistence type="predicted"/>
<dbReference type="Gene3D" id="1.10.10.10">
    <property type="entry name" value="Winged helix-like DNA-binding domain superfamily/Winged helix DNA-binding domain"/>
    <property type="match status" value="1"/>
</dbReference>
<dbReference type="Proteomes" id="UP000501568">
    <property type="component" value="Chromosome"/>
</dbReference>
<dbReference type="PANTHER" id="PTHR43252">
    <property type="entry name" value="TRANSCRIPTIONAL REGULATOR YQJI"/>
    <property type="match status" value="1"/>
</dbReference>
<keyword evidence="4" id="KW-1185">Reference proteome</keyword>
<organism evidence="3 4">
    <name type="scientific">Stakelama tenebrarum</name>
    <dbReference type="NCBI Taxonomy" id="2711215"/>
    <lineage>
        <taxon>Bacteria</taxon>
        <taxon>Pseudomonadati</taxon>
        <taxon>Pseudomonadota</taxon>
        <taxon>Alphaproteobacteria</taxon>
        <taxon>Sphingomonadales</taxon>
        <taxon>Sphingomonadaceae</taxon>
        <taxon>Stakelama</taxon>
    </lineage>
</organism>
<sequence length="186" mass="19871">MGAGQGRGKGGPGRGFGGPGRGFGGPGGPGGGRGRRKMFDGGELKLLLLKLIAETPRHGYDLIREIEERTEGFYAPSPGVIYPTLTLLAEMGLIEERQCEGAKKQFAATGDGEAHLAEHADEAEALIARLSQLAALKARHRGGPVHRAMGNLKAVLQMQLDDEANSEKLHEIADIIDETARRIERL</sequence>
<evidence type="ECO:0000313" key="4">
    <source>
        <dbReference type="Proteomes" id="UP000501568"/>
    </source>
</evidence>
<dbReference type="Pfam" id="PF03551">
    <property type="entry name" value="PadR"/>
    <property type="match status" value="1"/>
</dbReference>
<dbReference type="InterPro" id="IPR005149">
    <property type="entry name" value="Tscrpt_reg_PadR_N"/>
</dbReference>
<dbReference type="KEGG" id="spzr:G5C33_15420"/>
<evidence type="ECO:0000256" key="1">
    <source>
        <dbReference type="SAM" id="MobiDB-lite"/>
    </source>
</evidence>
<protein>
    <submittedName>
        <fullName evidence="3">Helix-turn-helix transcriptional regulator</fullName>
    </submittedName>
</protein>
<evidence type="ECO:0000259" key="2">
    <source>
        <dbReference type="Pfam" id="PF03551"/>
    </source>
</evidence>
<dbReference type="AlphaFoldDB" id="A0A6G6YAQ0"/>
<dbReference type="SUPFAM" id="SSF46785">
    <property type="entry name" value="Winged helix' DNA-binding domain"/>
    <property type="match status" value="1"/>
</dbReference>
<gene>
    <name evidence="3" type="ORF">G5C33_15420</name>
</gene>
<feature type="domain" description="Transcription regulator PadR N-terminal" evidence="2">
    <location>
        <begin position="48"/>
        <end position="118"/>
    </location>
</feature>
<dbReference type="InterPro" id="IPR036390">
    <property type="entry name" value="WH_DNA-bd_sf"/>
</dbReference>
<reference evidence="3 4" key="1">
    <citation type="submission" date="2020-02" db="EMBL/GenBank/DDBJ databases">
        <authorList>
            <person name="Zheng R.K."/>
            <person name="Sun C.M."/>
        </authorList>
    </citation>
    <scope>NUCLEOTIDE SEQUENCE [LARGE SCALE GENOMIC DNA]</scope>
    <source>
        <strain evidence="4">zrk23</strain>
    </source>
</reference>
<name>A0A6G6YAQ0_9SPHN</name>
<evidence type="ECO:0000313" key="3">
    <source>
        <dbReference type="EMBL" id="QIG81980.1"/>
    </source>
</evidence>
<accession>A0A6G6YAQ0</accession>